<gene>
    <name evidence="2" type="ORF">JN10_1601</name>
</gene>
<name>A0A562UWE8_9SPHN</name>
<evidence type="ECO:0000313" key="2">
    <source>
        <dbReference type="EMBL" id="TWJ09945.1"/>
    </source>
</evidence>
<feature type="transmembrane region" description="Helical" evidence="1">
    <location>
        <begin position="95"/>
        <end position="112"/>
    </location>
</feature>
<feature type="transmembrane region" description="Helical" evidence="1">
    <location>
        <begin position="132"/>
        <end position="152"/>
    </location>
</feature>
<keyword evidence="1" id="KW-0812">Transmembrane</keyword>
<feature type="transmembrane region" description="Helical" evidence="1">
    <location>
        <begin position="66"/>
        <end position="88"/>
    </location>
</feature>
<protein>
    <submittedName>
        <fullName evidence="2">Uncharacterized protein</fullName>
    </submittedName>
</protein>
<evidence type="ECO:0000256" key="1">
    <source>
        <dbReference type="SAM" id="Phobius"/>
    </source>
</evidence>
<proteinExistence type="predicted"/>
<dbReference type="EMBL" id="VLLK01000001">
    <property type="protein sequence ID" value="TWJ09945.1"/>
    <property type="molecule type" value="Genomic_DNA"/>
</dbReference>
<keyword evidence="1" id="KW-0472">Membrane</keyword>
<dbReference type="OrthoDB" id="327431at2"/>
<feature type="transmembrane region" description="Helical" evidence="1">
    <location>
        <begin position="25"/>
        <end position="46"/>
    </location>
</feature>
<comment type="caution">
    <text evidence="2">The sequence shown here is derived from an EMBL/GenBank/DDBJ whole genome shotgun (WGS) entry which is preliminary data.</text>
</comment>
<dbReference type="AlphaFoldDB" id="A0A562UWE8"/>
<keyword evidence="3" id="KW-1185">Reference proteome</keyword>
<organism evidence="2 3">
    <name type="scientific">Altererythrobacter ishigakiensis</name>
    <dbReference type="NCBI Taxonomy" id="476157"/>
    <lineage>
        <taxon>Bacteria</taxon>
        <taxon>Pseudomonadati</taxon>
        <taxon>Pseudomonadota</taxon>
        <taxon>Alphaproteobacteria</taxon>
        <taxon>Sphingomonadales</taxon>
        <taxon>Erythrobacteraceae</taxon>
        <taxon>Altererythrobacter</taxon>
    </lineage>
</organism>
<dbReference type="STRING" id="476157.GCA_001663155_01756"/>
<feature type="transmembrane region" description="Helical" evidence="1">
    <location>
        <begin position="159"/>
        <end position="179"/>
    </location>
</feature>
<dbReference type="RefSeq" id="WP_067599974.1">
    <property type="nucleotide sequence ID" value="NZ_CP015963.1"/>
</dbReference>
<accession>A0A562UWE8</accession>
<reference evidence="2 3" key="1">
    <citation type="submission" date="2019-07" db="EMBL/GenBank/DDBJ databases">
        <title>Genomic Encyclopedia of Archaeal and Bacterial Type Strains, Phase II (KMG-II): from individual species to whole genera.</title>
        <authorList>
            <person name="Goeker M."/>
        </authorList>
    </citation>
    <scope>NUCLEOTIDE SEQUENCE [LARGE SCALE GENOMIC DNA]</scope>
    <source>
        <strain evidence="2 3">ATCC BAA-2084</strain>
    </source>
</reference>
<evidence type="ECO:0000313" key="3">
    <source>
        <dbReference type="Proteomes" id="UP000320547"/>
    </source>
</evidence>
<feature type="transmembrane region" description="Helical" evidence="1">
    <location>
        <begin position="185"/>
        <end position="207"/>
    </location>
</feature>
<dbReference type="Proteomes" id="UP000320547">
    <property type="component" value="Unassembled WGS sequence"/>
</dbReference>
<keyword evidence="1" id="KW-1133">Transmembrane helix</keyword>
<sequence length="220" mass="23986">MFIGHFAPAFAAAAVSPRAPKLGTLFIAAQLVDWAFFGFAIVGIEAMRIDPSATAMVPYDLYHMPYTHSLLGTGVWAVIFGLLVFAILREASAGVLAAFVVASHWLLDFVTHRPDLTLAGGDSVYGLGLWNLPFIAIPLELSITLGAFYWYVKRTRGPVGPPIILLVLLLIMQAVNWFGPHPDEAGLGLYVQALIAFGVLTLAARWVGDNRKHKRAMGWR</sequence>